<evidence type="ECO:0000259" key="8">
    <source>
        <dbReference type="PROSITE" id="PS50110"/>
    </source>
</evidence>
<evidence type="ECO:0000256" key="6">
    <source>
        <dbReference type="PROSITE-ProRule" id="PRU00169"/>
    </source>
</evidence>
<dbReference type="CDD" id="cd00383">
    <property type="entry name" value="trans_reg_C"/>
    <property type="match status" value="1"/>
</dbReference>
<dbReference type="PANTHER" id="PTHR48111">
    <property type="entry name" value="REGULATOR OF RPOS"/>
    <property type="match status" value="1"/>
</dbReference>
<keyword evidence="11" id="KW-1185">Reference proteome</keyword>
<dbReference type="Gene3D" id="1.10.10.10">
    <property type="entry name" value="Winged helix-like DNA-binding domain superfamily/Winged helix DNA-binding domain"/>
    <property type="match status" value="1"/>
</dbReference>
<evidence type="ECO:0000259" key="9">
    <source>
        <dbReference type="PROSITE" id="PS51755"/>
    </source>
</evidence>
<evidence type="ECO:0000256" key="1">
    <source>
        <dbReference type="ARBA" id="ARBA00022553"/>
    </source>
</evidence>
<dbReference type="InterPro" id="IPR039420">
    <property type="entry name" value="WalR-like"/>
</dbReference>
<evidence type="ECO:0000256" key="4">
    <source>
        <dbReference type="ARBA" id="ARBA00023125"/>
    </source>
</evidence>
<dbReference type="GO" id="GO:0000156">
    <property type="term" value="F:phosphorelay response regulator activity"/>
    <property type="evidence" value="ECO:0007669"/>
    <property type="project" value="TreeGrafter"/>
</dbReference>
<dbReference type="PROSITE" id="PS51755">
    <property type="entry name" value="OMPR_PHOB"/>
    <property type="match status" value="1"/>
</dbReference>
<dbReference type="RefSeq" id="WP_321399792.1">
    <property type="nucleotide sequence ID" value="NZ_CP139487.1"/>
</dbReference>
<dbReference type="SUPFAM" id="SSF46894">
    <property type="entry name" value="C-terminal effector domain of the bipartite response regulators"/>
    <property type="match status" value="1"/>
</dbReference>
<keyword evidence="2" id="KW-0902">Two-component regulatory system</keyword>
<keyword evidence="3" id="KW-0805">Transcription regulation</keyword>
<dbReference type="InterPro" id="IPR001867">
    <property type="entry name" value="OmpR/PhoB-type_DNA-bd"/>
</dbReference>
<dbReference type="AlphaFoldDB" id="A0AAX4HV41"/>
<evidence type="ECO:0000256" key="7">
    <source>
        <dbReference type="PROSITE-ProRule" id="PRU01091"/>
    </source>
</evidence>
<keyword evidence="4 7" id="KW-0238">DNA-binding</keyword>
<dbReference type="SMART" id="SM00448">
    <property type="entry name" value="REC"/>
    <property type="match status" value="1"/>
</dbReference>
<proteinExistence type="predicted"/>
<evidence type="ECO:0000313" key="10">
    <source>
        <dbReference type="EMBL" id="WPU67017.1"/>
    </source>
</evidence>
<gene>
    <name evidence="10" type="ORF">SOO65_09660</name>
</gene>
<dbReference type="InterPro" id="IPR011006">
    <property type="entry name" value="CheY-like_superfamily"/>
</dbReference>
<feature type="DNA-binding region" description="OmpR/PhoB-type" evidence="7">
    <location>
        <begin position="124"/>
        <end position="223"/>
    </location>
</feature>
<sequence>MKALLIDDDQKLSELLKQYFHQYGIDVVAAFHPKKGMELMRTENPDIIILDVMLPDMDGFSVCKEIRKESDIPIIMLTARGDTTDKIVGLEIGADDYLAKPFEPRELVARIQTIVRRSQTRTPKKSLVIGELEIKLNERDALLNGESLQLTSNEFELLSYFAGHPGKKIDRDEIMNHLRGIDANFYSRSVDILVSRLRQKLGDDSKSPRFIKTIWGEGYVFLGEAP</sequence>
<protein>
    <submittedName>
        <fullName evidence="10">Response regulator transcription factor</fullName>
    </submittedName>
</protein>
<keyword evidence="5" id="KW-0804">Transcription</keyword>
<dbReference type="Gene3D" id="6.10.250.690">
    <property type="match status" value="1"/>
</dbReference>
<dbReference type="Gene3D" id="3.40.50.2300">
    <property type="match status" value="1"/>
</dbReference>
<keyword evidence="1 6" id="KW-0597">Phosphoprotein</keyword>
<organism evidence="10 11">
    <name type="scientific">Peredibacter starrii</name>
    <dbReference type="NCBI Taxonomy" id="28202"/>
    <lineage>
        <taxon>Bacteria</taxon>
        <taxon>Pseudomonadati</taxon>
        <taxon>Bdellovibrionota</taxon>
        <taxon>Bacteriovoracia</taxon>
        <taxon>Bacteriovoracales</taxon>
        <taxon>Bacteriovoracaceae</taxon>
        <taxon>Peredibacter</taxon>
    </lineage>
</organism>
<evidence type="ECO:0000256" key="2">
    <source>
        <dbReference type="ARBA" id="ARBA00023012"/>
    </source>
</evidence>
<evidence type="ECO:0000313" key="11">
    <source>
        <dbReference type="Proteomes" id="UP001324634"/>
    </source>
</evidence>
<feature type="domain" description="OmpR/PhoB-type" evidence="9">
    <location>
        <begin position="124"/>
        <end position="223"/>
    </location>
</feature>
<dbReference type="Pfam" id="PF00486">
    <property type="entry name" value="Trans_reg_C"/>
    <property type="match status" value="1"/>
</dbReference>
<dbReference type="EMBL" id="CP139487">
    <property type="protein sequence ID" value="WPU67017.1"/>
    <property type="molecule type" value="Genomic_DNA"/>
</dbReference>
<feature type="domain" description="Response regulatory" evidence="8">
    <location>
        <begin position="2"/>
        <end position="115"/>
    </location>
</feature>
<name>A0AAX4HV41_9BACT</name>
<dbReference type="FunFam" id="3.40.50.2300:FF:000001">
    <property type="entry name" value="DNA-binding response regulator PhoB"/>
    <property type="match status" value="1"/>
</dbReference>
<dbReference type="PROSITE" id="PS50110">
    <property type="entry name" value="RESPONSE_REGULATORY"/>
    <property type="match status" value="1"/>
</dbReference>
<dbReference type="GO" id="GO:0006355">
    <property type="term" value="P:regulation of DNA-templated transcription"/>
    <property type="evidence" value="ECO:0007669"/>
    <property type="project" value="InterPro"/>
</dbReference>
<feature type="modified residue" description="4-aspartylphosphate" evidence="6">
    <location>
        <position position="51"/>
    </location>
</feature>
<evidence type="ECO:0000256" key="3">
    <source>
        <dbReference type="ARBA" id="ARBA00023015"/>
    </source>
</evidence>
<dbReference type="SUPFAM" id="SSF52172">
    <property type="entry name" value="CheY-like"/>
    <property type="match status" value="1"/>
</dbReference>
<dbReference type="GO" id="GO:0000976">
    <property type="term" value="F:transcription cis-regulatory region binding"/>
    <property type="evidence" value="ECO:0007669"/>
    <property type="project" value="TreeGrafter"/>
</dbReference>
<dbReference type="PANTHER" id="PTHR48111:SF4">
    <property type="entry name" value="DNA-BINDING DUAL TRANSCRIPTIONAL REGULATOR OMPR"/>
    <property type="match status" value="1"/>
</dbReference>
<dbReference type="SMART" id="SM00862">
    <property type="entry name" value="Trans_reg_C"/>
    <property type="match status" value="1"/>
</dbReference>
<dbReference type="InterPro" id="IPR036388">
    <property type="entry name" value="WH-like_DNA-bd_sf"/>
</dbReference>
<dbReference type="KEGG" id="psti:SOO65_09660"/>
<evidence type="ECO:0000256" key="5">
    <source>
        <dbReference type="ARBA" id="ARBA00023163"/>
    </source>
</evidence>
<dbReference type="GO" id="GO:0032993">
    <property type="term" value="C:protein-DNA complex"/>
    <property type="evidence" value="ECO:0007669"/>
    <property type="project" value="TreeGrafter"/>
</dbReference>
<dbReference type="GO" id="GO:0005829">
    <property type="term" value="C:cytosol"/>
    <property type="evidence" value="ECO:0007669"/>
    <property type="project" value="TreeGrafter"/>
</dbReference>
<dbReference type="Proteomes" id="UP001324634">
    <property type="component" value="Chromosome"/>
</dbReference>
<dbReference type="Pfam" id="PF00072">
    <property type="entry name" value="Response_reg"/>
    <property type="match status" value="1"/>
</dbReference>
<dbReference type="InterPro" id="IPR001789">
    <property type="entry name" value="Sig_transdc_resp-reg_receiver"/>
</dbReference>
<dbReference type="InterPro" id="IPR016032">
    <property type="entry name" value="Sig_transdc_resp-reg_C-effctor"/>
</dbReference>
<accession>A0AAX4HV41</accession>
<reference evidence="10 11" key="1">
    <citation type="submission" date="2023-11" db="EMBL/GenBank/DDBJ databases">
        <title>Peredibacter starrii A3.12.</title>
        <authorList>
            <person name="Mitchell R.J."/>
        </authorList>
    </citation>
    <scope>NUCLEOTIDE SEQUENCE [LARGE SCALE GENOMIC DNA]</scope>
    <source>
        <strain evidence="10 11">A3.12</strain>
    </source>
</reference>